<sequence length="182" mass="19464">LAVSFSDSSNLDYVPQFLTTTTIPPTSTVLTNRSWFMNFPSTPTPSLLSSPSTAASSPLMHSPSNATNQTNNSNNNPLLLPSSSSTLLTTTISNNDNSNLMLRSNTPSKGALKAYPSTLQPQKLTDRWTSMANNSAASTSILGTNNSGSIDNTLDMTANALRVQQPWKVSAYSFDCIQSYSS</sequence>
<name>A0A0M3JGL2_ANISI</name>
<accession>A0A0M3JGL2</accession>
<organism evidence="2">
    <name type="scientific">Anisakis simplex</name>
    <name type="common">Herring worm</name>
    <dbReference type="NCBI Taxonomy" id="6269"/>
    <lineage>
        <taxon>Eukaryota</taxon>
        <taxon>Metazoa</taxon>
        <taxon>Ecdysozoa</taxon>
        <taxon>Nematoda</taxon>
        <taxon>Chromadorea</taxon>
        <taxon>Rhabditida</taxon>
        <taxon>Spirurina</taxon>
        <taxon>Ascaridomorpha</taxon>
        <taxon>Ascaridoidea</taxon>
        <taxon>Anisakidae</taxon>
        <taxon>Anisakis</taxon>
        <taxon>Anisakis simplex complex</taxon>
    </lineage>
</organism>
<proteinExistence type="predicted"/>
<evidence type="ECO:0000256" key="1">
    <source>
        <dbReference type="SAM" id="MobiDB-lite"/>
    </source>
</evidence>
<reference evidence="2" key="1">
    <citation type="submission" date="2017-02" db="UniProtKB">
        <authorList>
            <consortium name="WormBaseParasite"/>
        </authorList>
    </citation>
    <scope>IDENTIFICATION</scope>
</reference>
<dbReference type="AlphaFoldDB" id="A0A0M3JGL2"/>
<feature type="region of interest" description="Disordered" evidence="1">
    <location>
        <begin position="46"/>
        <end position="82"/>
    </location>
</feature>
<protein>
    <submittedName>
        <fullName evidence="2">MYB transcription factor</fullName>
    </submittedName>
</protein>
<evidence type="ECO:0000313" key="2">
    <source>
        <dbReference type="WBParaSite" id="ASIM_0000676701-mRNA-1"/>
    </source>
</evidence>
<dbReference type="WBParaSite" id="ASIM_0000676701-mRNA-1">
    <property type="protein sequence ID" value="ASIM_0000676701-mRNA-1"/>
    <property type="gene ID" value="ASIM_0000676701"/>
</dbReference>